<protein>
    <submittedName>
        <fullName evidence="1">Uncharacterized protein</fullName>
    </submittedName>
</protein>
<dbReference type="EMBL" id="DVIT01000037">
    <property type="protein sequence ID" value="HIS47961.1"/>
    <property type="molecule type" value="Genomic_DNA"/>
</dbReference>
<evidence type="ECO:0000313" key="1">
    <source>
        <dbReference type="EMBL" id="HIS47961.1"/>
    </source>
</evidence>
<comment type="caution">
    <text evidence="1">The sequence shown here is derived from an EMBL/GenBank/DDBJ whole genome shotgun (WGS) entry which is preliminary data.</text>
</comment>
<name>A0A9D1F5M9_9FIRM</name>
<dbReference type="AlphaFoldDB" id="A0A9D1F5M9"/>
<evidence type="ECO:0000313" key="2">
    <source>
        <dbReference type="Proteomes" id="UP000823927"/>
    </source>
</evidence>
<accession>A0A9D1F5M9</accession>
<sequence>MEADPQRLKAFIEKWNLLEENDYDIQMQEQIEREHPLNMDVDVQAVLNGETLEHYELDPSRGWAIHRKADM</sequence>
<proteinExistence type="predicted"/>
<reference evidence="1" key="1">
    <citation type="submission" date="2020-10" db="EMBL/GenBank/DDBJ databases">
        <authorList>
            <person name="Gilroy R."/>
        </authorList>
    </citation>
    <scope>NUCLEOTIDE SEQUENCE</scope>
    <source>
        <strain evidence="1">CHK178-757</strain>
    </source>
</reference>
<reference evidence="1" key="2">
    <citation type="journal article" date="2021" name="PeerJ">
        <title>Extensive microbial diversity within the chicken gut microbiome revealed by metagenomics and culture.</title>
        <authorList>
            <person name="Gilroy R."/>
            <person name="Ravi A."/>
            <person name="Getino M."/>
            <person name="Pursley I."/>
            <person name="Horton D.L."/>
            <person name="Alikhan N.F."/>
            <person name="Baker D."/>
            <person name="Gharbi K."/>
            <person name="Hall N."/>
            <person name="Watson M."/>
            <person name="Adriaenssens E.M."/>
            <person name="Foster-Nyarko E."/>
            <person name="Jarju S."/>
            <person name="Secka A."/>
            <person name="Antonio M."/>
            <person name="Oren A."/>
            <person name="Chaudhuri R.R."/>
            <person name="La Ragione R."/>
            <person name="Hildebrand F."/>
            <person name="Pallen M.J."/>
        </authorList>
    </citation>
    <scope>NUCLEOTIDE SEQUENCE</scope>
    <source>
        <strain evidence="1">CHK178-757</strain>
    </source>
</reference>
<dbReference type="Proteomes" id="UP000823927">
    <property type="component" value="Unassembled WGS sequence"/>
</dbReference>
<gene>
    <name evidence="1" type="ORF">IAB46_10520</name>
</gene>
<organism evidence="1 2">
    <name type="scientific">Candidatus Scybalocola faecigallinarum</name>
    <dbReference type="NCBI Taxonomy" id="2840941"/>
    <lineage>
        <taxon>Bacteria</taxon>
        <taxon>Bacillati</taxon>
        <taxon>Bacillota</taxon>
        <taxon>Clostridia</taxon>
        <taxon>Lachnospirales</taxon>
        <taxon>Lachnospiraceae</taxon>
        <taxon>Lachnospiraceae incertae sedis</taxon>
        <taxon>Candidatus Scybalocola (ex Gilroy et al. 2021)</taxon>
    </lineage>
</organism>